<dbReference type="Proteomes" id="UP001200470">
    <property type="component" value="Unassembled WGS sequence"/>
</dbReference>
<evidence type="ECO:0000313" key="9">
    <source>
        <dbReference type="Proteomes" id="UP001200470"/>
    </source>
</evidence>
<reference evidence="8 9" key="1">
    <citation type="submission" date="2020-12" db="EMBL/GenBank/DDBJ databases">
        <title>Whole genome sequences of gut porcine anaerobes.</title>
        <authorList>
            <person name="Kubasova T."/>
            <person name="Jahodarova E."/>
            <person name="Rychlik I."/>
        </authorList>
    </citation>
    <scope>NUCLEOTIDE SEQUENCE [LARGE SCALE GENOMIC DNA]</scope>
    <source>
        <strain evidence="8 9">An925</strain>
    </source>
</reference>
<evidence type="ECO:0000256" key="4">
    <source>
        <dbReference type="ARBA" id="ARBA00023136"/>
    </source>
</evidence>
<keyword evidence="2 7" id="KW-0812">Transmembrane</keyword>
<comment type="function">
    <text evidence="7">Functions as a peptidoglycan terminase that cleaves nascent peptidoglycan strands endolytically to terminate their elongation.</text>
</comment>
<dbReference type="NCBIfam" id="TIGR00247">
    <property type="entry name" value="endolytic transglycosylase MltG"/>
    <property type="match status" value="1"/>
</dbReference>
<keyword evidence="9" id="KW-1185">Reference proteome</keyword>
<evidence type="ECO:0000256" key="1">
    <source>
        <dbReference type="ARBA" id="ARBA00022475"/>
    </source>
</evidence>
<evidence type="ECO:0000313" key="8">
    <source>
        <dbReference type="EMBL" id="MCF2564741.1"/>
    </source>
</evidence>
<comment type="caution">
    <text evidence="8">The sequence shown here is derived from an EMBL/GenBank/DDBJ whole genome shotgun (WGS) entry which is preliminary data.</text>
</comment>
<dbReference type="InterPro" id="IPR003770">
    <property type="entry name" value="MLTG-like"/>
</dbReference>
<evidence type="ECO:0000256" key="7">
    <source>
        <dbReference type="HAMAP-Rule" id="MF_02065"/>
    </source>
</evidence>
<keyword evidence="3 7" id="KW-1133">Transmembrane helix</keyword>
<comment type="similarity">
    <text evidence="7">Belongs to the transglycosylase MltG family.</text>
</comment>
<keyword evidence="1 7" id="KW-1003">Cell membrane</keyword>
<comment type="catalytic activity">
    <reaction evidence="7">
        <text>a peptidoglycan chain = a peptidoglycan chain with N-acetyl-1,6-anhydromuramyl-[peptide] at the reducing end + a peptidoglycan chain with N-acetylglucosamine at the non-reducing end.</text>
        <dbReference type="EC" id="4.2.2.29"/>
    </reaction>
</comment>
<protein>
    <recommendedName>
        <fullName evidence="7">Endolytic murein transglycosylase</fullName>
        <ecNumber evidence="7">4.2.2.29</ecNumber>
    </recommendedName>
    <alternativeName>
        <fullName evidence="7">Peptidoglycan lytic transglycosylase</fullName>
    </alternativeName>
    <alternativeName>
        <fullName evidence="7">Peptidoglycan polymerization terminase</fullName>
    </alternativeName>
</protein>
<comment type="subcellular location">
    <subcellularLocation>
        <location evidence="7">Cell membrane</location>
        <topology evidence="7">Single-pass membrane protein</topology>
    </subcellularLocation>
</comment>
<dbReference type="RefSeq" id="WP_301638628.1">
    <property type="nucleotide sequence ID" value="NZ_JADYTN010000035.1"/>
</dbReference>
<gene>
    <name evidence="7 8" type="primary">mltG</name>
    <name evidence="8" type="ORF">I6E12_11600</name>
</gene>
<organism evidence="8 9">
    <name type="scientific">Xylanibacter brevis</name>
    <dbReference type="NCBI Taxonomy" id="83231"/>
    <lineage>
        <taxon>Bacteria</taxon>
        <taxon>Pseudomonadati</taxon>
        <taxon>Bacteroidota</taxon>
        <taxon>Bacteroidia</taxon>
        <taxon>Bacteroidales</taxon>
        <taxon>Prevotellaceae</taxon>
        <taxon>Xylanibacter</taxon>
    </lineage>
</organism>
<evidence type="ECO:0000256" key="5">
    <source>
        <dbReference type="ARBA" id="ARBA00023239"/>
    </source>
</evidence>
<dbReference type="PANTHER" id="PTHR30518">
    <property type="entry name" value="ENDOLYTIC MUREIN TRANSGLYCOSYLASE"/>
    <property type="match status" value="1"/>
</dbReference>
<keyword evidence="5 7" id="KW-0456">Lyase</keyword>
<dbReference type="Pfam" id="PF02618">
    <property type="entry name" value="YceG"/>
    <property type="match status" value="1"/>
</dbReference>
<evidence type="ECO:0000256" key="2">
    <source>
        <dbReference type="ARBA" id="ARBA00022692"/>
    </source>
</evidence>
<sequence>MKIQNNKKFLYPAFAGMVIIVALVAYFFFASVSAQKDTYYIYIDKDDTQDSVFAKIQPQASPMAMAGLKTLLRHTSYSKHVRTGRYAITPGEGALKLFRKLRNGQQASLRLTIPEARTMDRLAAQLSKKLMLDSTTIAQALLSEKTCNKYGYDTCTISAMFVPDTYEVYWDISIDALLQRMQREHNHFWKGERTVKAEARNLTPVQVATLASIIDEETANTAEKPMIAGMYLNRLKSHMPLQADPTVKFALKQFGLKRIYNKLTRFQSPYNTYINEGLPPGPIKIASIKGIDAVLNAVNHDYLYMCAKEDFSGTHNFAKTYAEHLKNAARYSKALNENGIK</sequence>
<name>A0ABS9CLF8_9BACT</name>
<dbReference type="Gene3D" id="3.30.160.60">
    <property type="entry name" value="Classic Zinc Finger"/>
    <property type="match status" value="1"/>
</dbReference>
<proteinExistence type="inferred from homology"/>
<dbReference type="EC" id="4.2.2.29" evidence="7"/>
<keyword evidence="6 7" id="KW-0961">Cell wall biogenesis/degradation</keyword>
<feature type="transmembrane region" description="Helical" evidence="7">
    <location>
        <begin position="9"/>
        <end position="29"/>
    </location>
</feature>
<dbReference type="CDD" id="cd08010">
    <property type="entry name" value="MltG_like"/>
    <property type="match status" value="1"/>
</dbReference>
<dbReference type="HAMAP" id="MF_02065">
    <property type="entry name" value="MltG"/>
    <property type="match status" value="1"/>
</dbReference>
<accession>A0ABS9CLF8</accession>
<evidence type="ECO:0000256" key="3">
    <source>
        <dbReference type="ARBA" id="ARBA00022989"/>
    </source>
</evidence>
<dbReference type="PANTHER" id="PTHR30518:SF2">
    <property type="entry name" value="ENDOLYTIC MUREIN TRANSGLYCOSYLASE"/>
    <property type="match status" value="1"/>
</dbReference>
<dbReference type="EMBL" id="JADYTN010000035">
    <property type="protein sequence ID" value="MCF2564741.1"/>
    <property type="molecule type" value="Genomic_DNA"/>
</dbReference>
<evidence type="ECO:0000256" key="6">
    <source>
        <dbReference type="ARBA" id="ARBA00023316"/>
    </source>
</evidence>
<keyword evidence="4 7" id="KW-0472">Membrane</keyword>
<feature type="site" description="Important for catalytic activity" evidence="7">
    <location>
        <position position="217"/>
    </location>
</feature>